<dbReference type="EMBL" id="AF204951">
    <property type="protein sequence ID" value="AAK14475.1"/>
    <property type="molecule type" value="Genomic_DNA"/>
</dbReference>
<reference evidence="1 2" key="1">
    <citation type="journal article" date="1995" name="Virology">
        <title>Coat protein of the Ectocarpus siliculosus virus.</title>
        <authorList>
            <person name="Klein M."/>
            <person name="Lanka S.T."/>
            <person name="Knippers R."/>
            <person name="Muller D.G."/>
        </authorList>
    </citation>
    <scope>NUCLEOTIDE SEQUENCE [LARGE SCALE GENOMIC DNA]</scope>
    <source>
        <strain evidence="2">Isolate New Zealand/Kaikoura/1988</strain>
    </source>
</reference>
<reference evidence="1 2" key="4">
    <citation type="journal article" date="2000" name="Virology">
        <title>The brown algal virus EsV-1 particle contains a putative hybrid histidine kinase.</title>
        <authorList>
            <person name="Delaroque N."/>
            <person name="Wolf S."/>
            <person name="Muller D.G."/>
            <person name="Knippers R."/>
        </authorList>
    </citation>
    <scope>NUCLEOTIDE SEQUENCE [LARGE SCALE GENOMIC DNA]</scope>
    <source>
        <strain evidence="2">Isolate New Zealand/Kaikoura/1988</strain>
    </source>
</reference>
<dbReference type="KEGG" id="vg:920576"/>
<protein>
    <submittedName>
        <fullName evidence="1">EsV-1-49</fullName>
    </submittedName>
</protein>
<organism evidence="1 2">
    <name type="scientific">Ectocarpus siliculosus virus 1 (isolate New Zealand/Kaikoura/1988)</name>
    <name type="common">EsV-1</name>
    <dbReference type="NCBI Taxonomy" id="654926"/>
    <lineage>
        <taxon>Viruses</taxon>
        <taxon>Varidnaviria</taxon>
        <taxon>Bamfordvirae</taxon>
        <taxon>Nucleocytoviricota</taxon>
        <taxon>Megaviricetes</taxon>
        <taxon>Algavirales</taxon>
        <taxon>Phycodnaviridae</taxon>
        <taxon>Phaeovirus</taxon>
        <taxon>Phaeovirus unasiliculosus</taxon>
        <taxon>Ectocarpus siliculosus virus 1</taxon>
    </lineage>
</organism>
<name>Q8QNL7_ESV1K</name>
<evidence type="ECO:0000313" key="1">
    <source>
        <dbReference type="EMBL" id="AAK14475.1"/>
    </source>
</evidence>
<evidence type="ECO:0000313" key="2">
    <source>
        <dbReference type="Proteomes" id="UP000000864"/>
    </source>
</evidence>
<sequence length="118" mass="13399">MVSVIYYLWKIDNIIILVFMDTKMGNEISHSLVLELAESVRSIKQRLGRLETDVAALRKSVINNNVGCNDHGRAISKIEGHIFNAKLMEEGRSRSVRHHKPIINNNINRGHAQSLVLK</sequence>
<reference evidence="1 2" key="2">
    <citation type="journal article" date="1998" name="Adv. Virus Res.">
        <title>Viruses in marine brown algae.</title>
        <authorList>
            <person name="Muller D.G."/>
            <person name="Kapp M."/>
            <person name="Knippers R."/>
        </authorList>
    </citation>
    <scope>NUCLEOTIDE SEQUENCE [LARGE SCALE GENOMIC DNA]</scope>
    <source>
        <strain evidence="2">Isolate New Zealand/Kaikoura/1988</strain>
    </source>
</reference>
<gene>
    <name evidence="1" type="primary">ORF 49</name>
</gene>
<reference evidence="1 2" key="3">
    <citation type="journal article" date="2000" name="Virology">
        <title>Characterization and immunolocalization of major structural proteins in the brown algal virus EsV-1.</title>
        <authorList>
            <person name="Delaroque N."/>
            <person name="Wolf S."/>
            <person name="Muller D.G."/>
            <person name="Knippers R."/>
        </authorList>
    </citation>
    <scope>NUCLEOTIDE SEQUENCE [LARGE SCALE GENOMIC DNA]</scope>
    <source>
        <strain evidence="2">Isolate New Zealand/Kaikoura/1988</strain>
    </source>
</reference>
<keyword evidence="2" id="KW-1185">Reference proteome</keyword>
<proteinExistence type="predicted"/>
<accession>Q8QNL7</accession>
<dbReference type="Proteomes" id="UP000000864">
    <property type="component" value="Segment"/>
</dbReference>
<organismHost>
    <name type="scientific">Ectocarpus siliculosus</name>
    <name type="common">Brown alga</name>
    <name type="synonym">Conferva siliculosa</name>
    <dbReference type="NCBI Taxonomy" id="2880"/>
</organismHost>